<name>A0A8C5DDS8_GOUWI</name>
<reference evidence="3" key="2">
    <citation type="submission" date="2025-08" db="UniProtKB">
        <authorList>
            <consortium name="Ensembl"/>
        </authorList>
    </citation>
    <scope>IDENTIFICATION</scope>
</reference>
<proteinExistence type="predicted"/>
<dbReference type="Gene3D" id="3.30.710.10">
    <property type="entry name" value="Potassium Channel Kv1.1, Chain A"/>
    <property type="match status" value="1"/>
</dbReference>
<dbReference type="Gene3D" id="1.25.40.420">
    <property type="match status" value="1"/>
</dbReference>
<reference evidence="3" key="3">
    <citation type="submission" date="2025-09" db="UniProtKB">
        <authorList>
            <consortium name="Ensembl"/>
        </authorList>
    </citation>
    <scope>IDENTIFICATION</scope>
</reference>
<dbReference type="InterPro" id="IPR000210">
    <property type="entry name" value="BTB/POZ_dom"/>
</dbReference>
<dbReference type="Ensembl" id="ENSGWIT00000005546.1">
    <property type="protein sequence ID" value="ENSGWIP00000005174.1"/>
    <property type="gene ID" value="ENSGWIG00000002563.1"/>
</dbReference>
<dbReference type="AlphaFoldDB" id="A0A8C5DDS8"/>
<dbReference type="PANTHER" id="PTHR45632:SF14">
    <property type="entry name" value="KELCH-LIKE PROTEIN 33"/>
    <property type="match status" value="1"/>
</dbReference>
<feature type="domain" description="BTB" evidence="2">
    <location>
        <begin position="53"/>
        <end position="116"/>
    </location>
</feature>
<feature type="region of interest" description="Disordered" evidence="1">
    <location>
        <begin position="1"/>
        <end position="22"/>
    </location>
</feature>
<dbReference type="SMART" id="SM00875">
    <property type="entry name" value="BACK"/>
    <property type="match status" value="1"/>
</dbReference>
<dbReference type="InterPro" id="IPR011333">
    <property type="entry name" value="SKP1/BTB/POZ_sf"/>
</dbReference>
<accession>A0A8C5DDS8</accession>
<keyword evidence="4" id="KW-1185">Reference proteome</keyword>
<dbReference type="SMART" id="SM00225">
    <property type="entry name" value="BTB"/>
    <property type="match status" value="1"/>
</dbReference>
<organism evidence="3 4">
    <name type="scientific">Gouania willdenowi</name>
    <name type="common">Blunt-snouted clingfish</name>
    <name type="synonym">Lepadogaster willdenowi</name>
    <dbReference type="NCBI Taxonomy" id="441366"/>
    <lineage>
        <taxon>Eukaryota</taxon>
        <taxon>Metazoa</taxon>
        <taxon>Chordata</taxon>
        <taxon>Craniata</taxon>
        <taxon>Vertebrata</taxon>
        <taxon>Euteleostomi</taxon>
        <taxon>Actinopterygii</taxon>
        <taxon>Neopterygii</taxon>
        <taxon>Teleostei</taxon>
        <taxon>Neoteleostei</taxon>
        <taxon>Acanthomorphata</taxon>
        <taxon>Ovalentaria</taxon>
        <taxon>Blenniimorphae</taxon>
        <taxon>Blenniiformes</taxon>
        <taxon>Gobiesocoidei</taxon>
        <taxon>Gobiesocidae</taxon>
        <taxon>Gobiesocinae</taxon>
        <taxon>Gouania</taxon>
    </lineage>
</organism>
<dbReference type="Proteomes" id="UP000694680">
    <property type="component" value="Chromosome 18"/>
</dbReference>
<protein>
    <submittedName>
        <fullName evidence="3">Kelch-like protein 9</fullName>
    </submittedName>
</protein>
<dbReference type="PROSITE" id="PS50097">
    <property type="entry name" value="BTB"/>
    <property type="match status" value="1"/>
</dbReference>
<dbReference type="PANTHER" id="PTHR45632">
    <property type="entry name" value="LD33804P"/>
    <property type="match status" value="1"/>
</dbReference>
<evidence type="ECO:0000313" key="3">
    <source>
        <dbReference type="Ensembl" id="ENSGWIP00000005174.1"/>
    </source>
</evidence>
<reference evidence="3" key="1">
    <citation type="submission" date="2020-06" db="EMBL/GenBank/DDBJ databases">
        <authorList>
            <consortium name="Wellcome Sanger Institute Data Sharing"/>
        </authorList>
    </citation>
    <scope>NUCLEOTIDE SEQUENCE [LARGE SCALE GENOMIC DNA]</scope>
</reference>
<dbReference type="Pfam" id="PF07707">
    <property type="entry name" value="BACK"/>
    <property type="match status" value="1"/>
</dbReference>
<evidence type="ECO:0000259" key="2">
    <source>
        <dbReference type="PROSITE" id="PS50097"/>
    </source>
</evidence>
<dbReference type="InterPro" id="IPR011705">
    <property type="entry name" value="BACK"/>
</dbReference>
<sequence>SVILQPPQVGISSSQRDPGMAASNEETKIYRKDCYSVEVFSAFNEFRKSSLLTDLTLSTADGKSFNVHTIVLAAVSLLVRRNLTKNISCSWSRILDPEVEDIGLEAIVEFAYTGSIPNLNRDNLDQIRTAAQTLEASRVLEICNEAEEETTKPAGHKNRDMISSTEQLVIGLQFIRQLWEDGLGCDVILTDDFVLRQFQKVACTPKFKDLPARQLMNYLRSHALCVSSEIVVFQAVVTWIQARPTARLRLAKALMKTIHFPLMTFKEFKEVQNHNIWSKHSLMPLFQSIFEDFCSDETRTQNQCRIYLLQPSRTKFGHTYKKYD</sequence>
<evidence type="ECO:0000256" key="1">
    <source>
        <dbReference type="SAM" id="MobiDB-lite"/>
    </source>
</evidence>
<dbReference type="Pfam" id="PF00651">
    <property type="entry name" value="BTB"/>
    <property type="match status" value="1"/>
</dbReference>
<gene>
    <name evidence="3" type="primary">LOC114480702</name>
</gene>
<dbReference type="SUPFAM" id="SSF54695">
    <property type="entry name" value="POZ domain"/>
    <property type="match status" value="1"/>
</dbReference>
<evidence type="ECO:0000313" key="4">
    <source>
        <dbReference type="Proteomes" id="UP000694680"/>
    </source>
</evidence>